<dbReference type="InterPro" id="IPR003342">
    <property type="entry name" value="ArnT-like_N"/>
</dbReference>
<evidence type="ECO:0000256" key="12">
    <source>
        <dbReference type="ARBA" id="ARBA00045085"/>
    </source>
</evidence>
<organism evidence="16 17">
    <name type="scientific">Nosema granulosis</name>
    <dbReference type="NCBI Taxonomy" id="83296"/>
    <lineage>
        <taxon>Eukaryota</taxon>
        <taxon>Fungi</taxon>
        <taxon>Fungi incertae sedis</taxon>
        <taxon>Microsporidia</taxon>
        <taxon>Nosematidae</taxon>
        <taxon>Nosema</taxon>
    </lineage>
</organism>
<evidence type="ECO:0000313" key="17">
    <source>
        <dbReference type="Proteomes" id="UP000740883"/>
    </source>
</evidence>
<dbReference type="GO" id="GO:0005789">
    <property type="term" value="C:endoplasmic reticulum membrane"/>
    <property type="evidence" value="ECO:0007669"/>
    <property type="project" value="UniProtKB-SubCell"/>
</dbReference>
<comment type="caution">
    <text evidence="16">The sequence shown here is derived from an EMBL/GenBank/DDBJ whole genome shotgun (WGS) entry which is preliminary data.</text>
</comment>
<evidence type="ECO:0000256" key="8">
    <source>
        <dbReference type="ARBA" id="ARBA00022737"/>
    </source>
</evidence>
<dbReference type="EMBL" id="SBJO01000127">
    <property type="protein sequence ID" value="KAF9762818.1"/>
    <property type="molecule type" value="Genomic_DNA"/>
</dbReference>
<evidence type="ECO:0000256" key="1">
    <source>
        <dbReference type="ARBA" id="ARBA00004477"/>
    </source>
</evidence>
<keyword evidence="8" id="KW-0677">Repeat</keyword>
<reference evidence="16 17" key="1">
    <citation type="journal article" date="2020" name="Genome Biol. Evol.">
        <title>Comparative genomics of strictly vertically transmitted, feminizing microsporidia endosymbionts of amphipod crustaceans.</title>
        <authorList>
            <person name="Cormier A."/>
            <person name="Chebbi M.A."/>
            <person name="Giraud I."/>
            <person name="Wattier R."/>
            <person name="Teixeira M."/>
            <person name="Gilbert C."/>
            <person name="Rigaud T."/>
            <person name="Cordaux R."/>
        </authorList>
    </citation>
    <scope>NUCLEOTIDE SEQUENCE [LARGE SCALE GENOMIC DNA]</scope>
    <source>
        <strain evidence="16 17">Ou3-Ou53</strain>
    </source>
</reference>
<dbReference type="InterPro" id="IPR032421">
    <property type="entry name" value="PMT_4TMC"/>
</dbReference>
<evidence type="ECO:0000256" key="6">
    <source>
        <dbReference type="ARBA" id="ARBA00022679"/>
    </source>
</evidence>
<dbReference type="AlphaFoldDB" id="A0A9P6KYC7"/>
<feature type="transmembrane region" description="Helical" evidence="14">
    <location>
        <begin position="571"/>
        <end position="590"/>
    </location>
</feature>
<dbReference type="Proteomes" id="UP000740883">
    <property type="component" value="Unassembled WGS sequence"/>
</dbReference>
<feature type="transmembrane region" description="Helical" evidence="14">
    <location>
        <begin position="173"/>
        <end position="202"/>
    </location>
</feature>
<feature type="transmembrane region" description="Helical" evidence="14">
    <location>
        <begin position="142"/>
        <end position="161"/>
    </location>
</feature>
<feature type="domain" description="MIR" evidence="15">
    <location>
        <begin position="395"/>
        <end position="450"/>
    </location>
</feature>
<evidence type="ECO:0000256" key="7">
    <source>
        <dbReference type="ARBA" id="ARBA00022692"/>
    </source>
</evidence>
<dbReference type="SUPFAM" id="SSF82109">
    <property type="entry name" value="MIR domain"/>
    <property type="match status" value="1"/>
</dbReference>
<evidence type="ECO:0000256" key="3">
    <source>
        <dbReference type="ARBA" id="ARBA00007222"/>
    </source>
</evidence>
<evidence type="ECO:0000256" key="5">
    <source>
        <dbReference type="ARBA" id="ARBA00022676"/>
    </source>
</evidence>
<comment type="pathway">
    <text evidence="2 14">Protein modification; protein glycosylation.</text>
</comment>
<evidence type="ECO:0000256" key="13">
    <source>
        <dbReference type="ARBA" id="ARBA00045102"/>
    </source>
</evidence>
<dbReference type="Pfam" id="PF02815">
    <property type="entry name" value="MIR"/>
    <property type="match status" value="1"/>
</dbReference>
<comment type="catalytic activity">
    <reaction evidence="12 14">
        <text>a di-trans,poly-cis-dolichyl beta-D-mannosyl phosphate + L-threonyl-[protein] = 3-O-(alpha-D-mannosyl)-L-threonyl-[protein] + a di-trans,poly-cis-dolichyl phosphate + H(+)</text>
        <dbReference type="Rhea" id="RHEA:53396"/>
        <dbReference type="Rhea" id="RHEA-COMP:11060"/>
        <dbReference type="Rhea" id="RHEA-COMP:13547"/>
        <dbReference type="Rhea" id="RHEA-COMP:19498"/>
        <dbReference type="Rhea" id="RHEA-COMP:19501"/>
        <dbReference type="ChEBI" id="CHEBI:15378"/>
        <dbReference type="ChEBI" id="CHEBI:30013"/>
        <dbReference type="ChEBI" id="CHEBI:57683"/>
        <dbReference type="ChEBI" id="CHEBI:58211"/>
        <dbReference type="ChEBI" id="CHEBI:137323"/>
        <dbReference type="EC" id="2.4.1.109"/>
    </reaction>
</comment>
<comment type="function">
    <text evidence="14">Transfers mannose from Dol-P-mannose to Ser or Thr residues on proteins.</text>
</comment>
<comment type="similarity">
    <text evidence="3 14">Belongs to the glycosyltransferase 39 family.</text>
</comment>
<keyword evidence="17" id="KW-1185">Reference proteome</keyword>
<dbReference type="PANTHER" id="PTHR10050">
    <property type="entry name" value="DOLICHYL-PHOSPHATE-MANNOSE--PROTEIN MANNOSYLTRANSFERASE"/>
    <property type="match status" value="1"/>
</dbReference>
<dbReference type="PROSITE" id="PS50919">
    <property type="entry name" value="MIR"/>
    <property type="match status" value="2"/>
</dbReference>
<proteinExistence type="inferred from homology"/>
<evidence type="ECO:0000256" key="4">
    <source>
        <dbReference type="ARBA" id="ARBA00012839"/>
    </source>
</evidence>
<dbReference type="InterPro" id="IPR016093">
    <property type="entry name" value="MIR_motif"/>
</dbReference>
<evidence type="ECO:0000259" key="15">
    <source>
        <dbReference type="PROSITE" id="PS50919"/>
    </source>
</evidence>
<dbReference type="OrthoDB" id="292747at2759"/>
<name>A0A9P6KYC7_9MICR</name>
<dbReference type="EC" id="2.4.1.109" evidence="4 14"/>
<evidence type="ECO:0000256" key="10">
    <source>
        <dbReference type="ARBA" id="ARBA00022989"/>
    </source>
</evidence>
<dbReference type="PANTHER" id="PTHR10050:SF46">
    <property type="entry name" value="PROTEIN O-MANNOSYL-TRANSFERASE 2"/>
    <property type="match status" value="1"/>
</dbReference>
<keyword evidence="11 14" id="KW-0472">Membrane</keyword>
<evidence type="ECO:0000256" key="9">
    <source>
        <dbReference type="ARBA" id="ARBA00022824"/>
    </source>
</evidence>
<dbReference type="Gene3D" id="2.80.10.50">
    <property type="match status" value="1"/>
</dbReference>
<keyword evidence="9 14" id="KW-0256">Endoplasmic reticulum</keyword>
<keyword evidence="10 14" id="KW-1133">Transmembrane helix</keyword>
<evidence type="ECO:0000313" key="16">
    <source>
        <dbReference type="EMBL" id="KAF9762818.1"/>
    </source>
</evidence>
<accession>A0A9P6KYC7</accession>
<feature type="transmembrane region" description="Helical" evidence="14">
    <location>
        <begin position="625"/>
        <end position="644"/>
    </location>
</feature>
<sequence>MKYKYNEILTAFSLLLLAFVIRSYKVENGKFVTWDEAHFGKFSEKYLSRSFYFDVHPPLGKMLTALSGWFYEQPVGFKFESSQNYPEDFDYSGMRRFHALVASFTPMFSYLILRELRYSYRRSLLITLLFIFENGFTSIGRLILLDSYMLSFTALVAYFLTRLYFRSFGTRDLFYLGISLGMVLSVKWIGCLTTAFVGILIIKRLWCDINSKKPLVDVLKDFIRFAICLILVPAVFYVLLFYVHFKIVNNSSPDEGHMSSIFQASLNGNAHIKNRKYVSFGTRVTIKAQVQGGGYLHSHDHVYPGTSMNQITTYSHKDENNNWVFQKVTDDKEEARFIRNGDKVVLYHLETQRYLNMTDTGAYLSEGLLASASERPLTYKNVFIIEFYKDTKKDEEDLKSITTLFRIKHEDTGAYLRVSNEKYPSWGFDQGEVAGTLIKNDDTIWNIEENISDKIPEEQNPVYDEIYRSLFFRNLIEHNIVMYKTNKSFVQDDDLEQERIVSKPYEWPILRRGLRMCSWDDKHLKFYMFGNPLVWYTSLICVLVAPIKFILRILKAKRNGTKIKFTKNEGFEIFLTLGGWLFHYIPFFFVGRVLYFHHYYPALFFSMFSIAYVTKKISIVYLKIYVLACIVSYLVYSGLTYGFVNKTMVSKFKILPTWDFVE</sequence>
<dbReference type="InterPro" id="IPR036300">
    <property type="entry name" value="MIR_dom_sf"/>
</dbReference>
<dbReference type="SMART" id="SM00472">
    <property type="entry name" value="MIR"/>
    <property type="match status" value="3"/>
</dbReference>
<feature type="transmembrane region" description="Helical" evidence="14">
    <location>
        <begin position="533"/>
        <end position="551"/>
    </location>
</feature>
<evidence type="ECO:0000256" key="14">
    <source>
        <dbReference type="RuleBase" id="RU367007"/>
    </source>
</evidence>
<keyword evidence="5 14" id="KW-0328">Glycosyltransferase</keyword>
<dbReference type="InterPro" id="IPR027005">
    <property type="entry name" value="PMT-like"/>
</dbReference>
<dbReference type="GO" id="GO:0004169">
    <property type="term" value="F:dolichyl-phosphate-mannose-protein mannosyltransferase activity"/>
    <property type="evidence" value="ECO:0007669"/>
    <property type="project" value="UniProtKB-UniRule"/>
</dbReference>
<keyword evidence="6 14" id="KW-0808">Transferase</keyword>
<comment type="subcellular location">
    <subcellularLocation>
        <location evidence="1 14">Endoplasmic reticulum membrane</location>
        <topology evidence="1 14">Multi-pass membrane protein</topology>
    </subcellularLocation>
</comment>
<dbReference type="Pfam" id="PF02366">
    <property type="entry name" value="PMT"/>
    <property type="match status" value="1"/>
</dbReference>
<evidence type="ECO:0000256" key="11">
    <source>
        <dbReference type="ARBA" id="ARBA00023136"/>
    </source>
</evidence>
<comment type="catalytic activity">
    <reaction evidence="13 14">
        <text>a di-trans,poly-cis-dolichyl beta-D-mannosyl phosphate + L-seryl-[protein] = 3-O-(alpha-D-mannosyl)-L-seryl-[protein] + a di-trans,poly-cis-dolichyl phosphate + H(+)</text>
        <dbReference type="Rhea" id="RHEA:17377"/>
        <dbReference type="Rhea" id="RHEA-COMP:9863"/>
        <dbReference type="Rhea" id="RHEA-COMP:13546"/>
        <dbReference type="Rhea" id="RHEA-COMP:19498"/>
        <dbReference type="Rhea" id="RHEA-COMP:19501"/>
        <dbReference type="ChEBI" id="CHEBI:15378"/>
        <dbReference type="ChEBI" id="CHEBI:29999"/>
        <dbReference type="ChEBI" id="CHEBI:57683"/>
        <dbReference type="ChEBI" id="CHEBI:58211"/>
        <dbReference type="ChEBI" id="CHEBI:137321"/>
        <dbReference type="EC" id="2.4.1.109"/>
    </reaction>
</comment>
<feature type="domain" description="MIR" evidence="15">
    <location>
        <begin position="275"/>
        <end position="328"/>
    </location>
</feature>
<feature type="transmembrane region" description="Helical" evidence="14">
    <location>
        <begin position="97"/>
        <end position="113"/>
    </location>
</feature>
<dbReference type="Pfam" id="PF16192">
    <property type="entry name" value="PMT_4TMC"/>
    <property type="match status" value="1"/>
</dbReference>
<dbReference type="CDD" id="cd23276">
    <property type="entry name" value="beta-trefoil_MIR_PMT"/>
    <property type="match status" value="1"/>
</dbReference>
<evidence type="ECO:0000256" key="2">
    <source>
        <dbReference type="ARBA" id="ARBA00004922"/>
    </source>
</evidence>
<protein>
    <recommendedName>
        <fullName evidence="4 14">Dolichyl-phosphate-mannose--protein mannosyltransferase</fullName>
        <ecNumber evidence="4 14">2.4.1.109</ecNumber>
    </recommendedName>
</protein>
<feature type="transmembrane region" description="Helical" evidence="14">
    <location>
        <begin position="222"/>
        <end position="245"/>
    </location>
</feature>
<gene>
    <name evidence="16" type="primary">PMT6</name>
    <name evidence="16" type="ORF">NGRA_1720</name>
</gene>
<keyword evidence="7 14" id="KW-0812">Transmembrane</keyword>